<organism evidence="1 2">
    <name type="scientific">Gordonia phage Secretariat</name>
    <dbReference type="NCBI Taxonomy" id="2725616"/>
    <lineage>
        <taxon>Viruses</taxon>
        <taxon>Duplodnaviria</taxon>
        <taxon>Heunggongvirae</taxon>
        <taxon>Uroviricota</taxon>
        <taxon>Caudoviricetes</taxon>
        <taxon>Deejayvirinae</taxon>
        <taxon>Secretariatvirus</taxon>
        <taxon>Secretariatvirus secretariat</taxon>
    </lineage>
</organism>
<gene>
    <name evidence="1" type="primary">35</name>
    <name evidence="1" type="ORF">SEA_SECRETARIAT_35</name>
</gene>
<name>A0A6M3SXF3_9CAUD</name>
<dbReference type="RefSeq" id="YP_009859445.1">
    <property type="nucleotide sequence ID" value="NC_048876.1"/>
</dbReference>
<dbReference type="KEGG" id="vg:55630545"/>
<accession>A0A6M3SXF3</accession>
<dbReference type="Proteomes" id="UP000501526">
    <property type="component" value="Segment"/>
</dbReference>
<protein>
    <submittedName>
        <fullName evidence="1">Uncharacterized protein</fullName>
    </submittedName>
</protein>
<keyword evidence="2" id="KW-1185">Reference proteome</keyword>
<evidence type="ECO:0000313" key="1">
    <source>
        <dbReference type="EMBL" id="QJD49612.1"/>
    </source>
</evidence>
<evidence type="ECO:0000313" key="2">
    <source>
        <dbReference type="Proteomes" id="UP000501526"/>
    </source>
</evidence>
<sequence length="99" mass="11060">MFTKKHSSNKVGIEKAIDELLAEMHEQDKDSEHYAGMVAQLTKLADVKETNNKVETGRSVDLNTLTIVAGNLIGILTIVIHERDHVMTSKAMTLLMKLR</sequence>
<dbReference type="EMBL" id="MT310850">
    <property type="protein sequence ID" value="QJD49612.1"/>
    <property type="molecule type" value="Genomic_DNA"/>
</dbReference>
<proteinExistence type="predicted"/>
<reference evidence="1 2" key="1">
    <citation type="submission" date="2020-04" db="EMBL/GenBank/DDBJ databases">
        <authorList>
            <person name="Chase M.A."/>
            <person name="Coleman C.N."/>
            <person name="Cunha M.O."/>
            <person name="Daffner M."/>
            <person name="Deam C.J."/>
            <person name="Deloso L.J."/>
            <person name="Desomma A.M."/>
            <person name="Gallardo J."/>
            <person name="Horne M.E."/>
            <person name="Kanahan O.P."/>
            <person name="Lam V."/>
            <person name="Morgan R.T."/>
            <person name="Mustor E.M."/>
            <person name="Ricardo-Iglesias M."/>
            <person name="Sartorio C.J."/>
            <person name="Sciacchitano A.R."/>
            <person name="Tvenstrup A.W."/>
            <person name="Wood A.R."/>
            <person name="Pollenz R.S."/>
            <person name="Garlena R.A."/>
            <person name="Russell D.A."/>
            <person name="Pope W.H."/>
            <person name="Jacobs-Sera D."/>
            <person name="Hatfull G.F."/>
        </authorList>
    </citation>
    <scope>NUCLEOTIDE SEQUENCE [LARGE SCALE GENOMIC DNA]</scope>
</reference>
<dbReference type="GeneID" id="55630545"/>